<feature type="transmembrane region" description="Helical" evidence="6">
    <location>
        <begin position="31"/>
        <end position="53"/>
    </location>
</feature>
<dbReference type="Proteomes" id="UP001214201">
    <property type="component" value="Chromosome"/>
</dbReference>
<reference evidence="8 10" key="1">
    <citation type="submission" date="2016-08" db="EMBL/GenBank/DDBJ databases">
        <authorList>
            <person name="Seilhamer J.J."/>
        </authorList>
    </citation>
    <scope>NUCLEOTIDE SEQUENCE [LARGE SCALE GENOMIC DNA]</scope>
    <source>
        <strain evidence="8 10">CFBP2542</strain>
    </source>
</reference>
<keyword evidence="2 6" id="KW-0812">Transmembrane</keyword>
<evidence type="ECO:0000256" key="3">
    <source>
        <dbReference type="ARBA" id="ARBA00022989"/>
    </source>
</evidence>
<keyword evidence="4 6" id="KW-0472">Membrane</keyword>
<dbReference type="Proteomes" id="UP000239561">
    <property type="component" value="Unassembled WGS sequence"/>
</dbReference>
<comment type="subcellular location">
    <subcellularLocation>
        <location evidence="1">Membrane</location>
        <topology evidence="1">Single-pass membrane protein</topology>
    </subcellularLocation>
</comment>
<dbReference type="AlphaFoldDB" id="A0A2S7DRN8"/>
<dbReference type="InterPro" id="IPR037682">
    <property type="entry name" value="TonB_C"/>
</dbReference>
<keyword evidence="11" id="KW-1185">Reference proteome</keyword>
<gene>
    <name evidence="9" type="ORF">K6978_15205</name>
    <name evidence="8" type="ORF">XcuCFBP2542_09690</name>
</gene>
<dbReference type="EMBL" id="MDED01000015">
    <property type="protein sequence ID" value="PPU76502.1"/>
    <property type="molecule type" value="Genomic_DNA"/>
</dbReference>
<dbReference type="NCBIfam" id="TIGR01352">
    <property type="entry name" value="tonB_Cterm"/>
    <property type="match status" value="1"/>
</dbReference>
<dbReference type="InterPro" id="IPR006260">
    <property type="entry name" value="TonB/TolA_C"/>
</dbReference>
<organism evidence="8 10">
    <name type="scientific">Xanthomonas cucurbitae</name>
    <dbReference type="NCBI Taxonomy" id="56453"/>
    <lineage>
        <taxon>Bacteria</taxon>
        <taxon>Pseudomonadati</taxon>
        <taxon>Pseudomonadota</taxon>
        <taxon>Gammaproteobacteria</taxon>
        <taxon>Lysobacterales</taxon>
        <taxon>Lysobacteraceae</taxon>
        <taxon>Xanthomonas</taxon>
    </lineage>
</organism>
<keyword evidence="3 6" id="KW-1133">Transmembrane helix</keyword>
<feature type="transmembrane region" description="Helical" evidence="6">
    <location>
        <begin position="87"/>
        <end position="104"/>
    </location>
</feature>
<feature type="domain" description="TonB C-terminal" evidence="7">
    <location>
        <begin position="298"/>
        <end position="394"/>
    </location>
</feature>
<evidence type="ECO:0000313" key="8">
    <source>
        <dbReference type="EMBL" id="PPU76502.1"/>
    </source>
</evidence>
<evidence type="ECO:0000313" key="9">
    <source>
        <dbReference type="EMBL" id="WDM70720.1"/>
    </source>
</evidence>
<dbReference type="Pfam" id="PF05569">
    <property type="entry name" value="Peptidase_M56"/>
    <property type="match status" value="1"/>
</dbReference>
<evidence type="ECO:0000313" key="10">
    <source>
        <dbReference type="Proteomes" id="UP000239561"/>
    </source>
</evidence>
<dbReference type="InterPro" id="IPR052173">
    <property type="entry name" value="Beta-lactam_resp_regulator"/>
</dbReference>
<dbReference type="PROSITE" id="PS52015">
    <property type="entry name" value="TONB_CTD"/>
    <property type="match status" value="1"/>
</dbReference>
<dbReference type="CDD" id="cd07341">
    <property type="entry name" value="M56_BlaR1_MecR1_like"/>
    <property type="match status" value="1"/>
</dbReference>
<dbReference type="GO" id="GO:0055085">
    <property type="term" value="P:transmembrane transport"/>
    <property type="evidence" value="ECO:0007669"/>
    <property type="project" value="InterPro"/>
</dbReference>
<dbReference type="GO" id="GO:0016020">
    <property type="term" value="C:membrane"/>
    <property type="evidence" value="ECO:0007669"/>
    <property type="project" value="UniProtKB-SubCell"/>
</dbReference>
<dbReference type="SUPFAM" id="SSF74653">
    <property type="entry name" value="TolA/TonB C-terminal domain"/>
    <property type="match status" value="1"/>
</dbReference>
<feature type="region of interest" description="Disordered" evidence="5">
    <location>
        <begin position="389"/>
        <end position="408"/>
    </location>
</feature>
<evidence type="ECO:0000259" key="7">
    <source>
        <dbReference type="PROSITE" id="PS52015"/>
    </source>
</evidence>
<protein>
    <submittedName>
        <fullName evidence="8">Energy transducer TonB</fullName>
    </submittedName>
    <submittedName>
        <fullName evidence="9">TonB family protein</fullName>
    </submittedName>
</protein>
<feature type="transmembrane region" description="Helical" evidence="6">
    <location>
        <begin position="6"/>
        <end position="24"/>
    </location>
</feature>
<evidence type="ECO:0000256" key="6">
    <source>
        <dbReference type="SAM" id="Phobius"/>
    </source>
</evidence>
<proteinExistence type="predicted"/>
<evidence type="ECO:0000256" key="5">
    <source>
        <dbReference type="SAM" id="MobiDB-lite"/>
    </source>
</evidence>
<reference evidence="9 11" key="2">
    <citation type="submission" date="2021-08" db="EMBL/GenBank/DDBJ databases">
        <title>Genome sequences of Xanthomonas cucurbitae isolates from 5 Midwestern US states.</title>
        <authorList>
            <person name="Hind S.R."/>
        </authorList>
    </citation>
    <scope>NUCLEOTIDE SEQUENCE [LARGE SCALE GENOMIC DNA]</scope>
    <source>
        <strain evidence="9 11">OH_261</strain>
    </source>
</reference>
<evidence type="ECO:0000256" key="2">
    <source>
        <dbReference type="ARBA" id="ARBA00022692"/>
    </source>
</evidence>
<dbReference type="InterPro" id="IPR008756">
    <property type="entry name" value="Peptidase_M56"/>
</dbReference>
<dbReference type="RefSeq" id="WP_104603388.1">
    <property type="nucleotide sequence ID" value="NZ_CP033326.1"/>
</dbReference>
<name>A0A2S7DRN8_9XANT</name>
<dbReference type="OrthoDB" id="1628901at2"/>
<dbReference type="PANTHER" id="PTHR34978">
    <property type="entry name" value="POSSIBLE SENSOR-TRANSDUCER PROTEIN BLAR"/>
    <property type="match status" value="1"/>
</dbReference>
<dbReference type="PANTHER" id="PTHR34978:SF3">
    <property type="entry name" value="SLR0241 PROTEIN"/>
    <property type="match status" value="1"/>
</dbReference>
<dbReference type="Pfam" id="PF03544">
    <property type="entry name" value="TonB_C"/>
    <property type="match status" value="1"/>
</dbReference>
<sequence>MSLDAVLLRAICYSSVAVLICLLLRRPLRRWLGAVAAYAIWASVPLALVAAMFPGLPVGTVLSRVPALVVLPSATGIQGSGAGGRELLAAVWLAGAMLMGIAAWRGQRRFVRSLGPLVALDKTLWVATHDASLPVSLGVRRPRIVLPLDFTTRYSADERALILAHEQQHLRRGDLRANALAIVLLCLGWFNPLLHLGWRAFRLDQELACDAAVIARHPDKRRSYADAMLKCQLGGRWMPLACGWAPSHPLTQRLAALRMPTITGQRARTNRRVVLLLAVIASAACWVIQPARLQATPVAGNPLDFSTMQPPRYPAAAVAARLAGLVELQILVGPSGAPERIAIVHSQPAGVFDQSVLEAAHGWRFKPVHVDGRAVTSTVRVPVRFEMDPPEDASDIAPPTDSAHDTAQLAHKTGCPASGCTAQETR</sequence>
<dbReference type="Gene3D" id="3.30.1150.10">
    <property type="match status" value="1"/>
</dbReference>
<accession>A0A2S7DRN8</accession>
<dbReference type="EMBL" id="CP082214">
    <property type="protein sequence ID" value="WDM70720.1"/>
    <property type="molecule type" value="Genomic_DNA"/>
</dbReference>
<evidence type="ECO:0000256" key="1">
    <source>
        <dbReference type="ARBA" id="ARBA00004167"/>
    </source>
</evidence>
<evidence type="ECO:0000313" key="11">
    <source>
        <dbReference type="Proteomes" id="UP001214201"/>
    </source>
</evidence>
<evidence type="ECO:0000256" key="4">
    <source>
        <dbReference type="ARBA" id="ARBA00023136"/>
    </source>
</evidence>